<evidence type="ECO:0000313" key="5">
    <source>
        <dbReference type="Proteomes" id="UP000547674"/>
    </source>
</evidence>
<dbReference type="InterPro" id="IPR041586">
    <property type="entry name" value="PsrA_TetR_C"/>
</dbReference>
<dbReference type="SUPFAM" id="SSF48498">
    <property type="entry name" value="Tetracyclin repressor-like, C-terminal domain"/>
    <property type="match status" value="1"/>
</dbReference>
<dbReference type="GO" id="GO:0000976">
    <property type="term" value="F:transcription cis-regulatory region binding"/>
    <property type="evidence" value="ECO:0007669"/>
    <property type="project" value="TreeGrafter"/>
</dbReference>
<organism evidence="4 5">
    <name type="scientific">Eiseniibacteriota bacterium</name>
    <dbReference type="NCBI Taxonomy" id="2212470"/>
    <lineage>
        <taxon>Bacteria</taxon>
        <taxon>Candidatus Eiseniibacteriota</taxon>
    </lineage>
</organism>
<comment type="caution">
    <text evidence="4">The sequence shown here is derived from an EMBL/GenBank/DDBJ whole genome shotgun (WGS) entry which is preliminary data.</text>
</comment>
<dbReference type="Pfam" id="PF00440">
    <property type="entry name" value="TetR_N"/>
    <property type="match status" value="1"/>
</dbReference>
<dbReference type="PANTHER" id="PTHR30055:SF235">
    <property type="entry name" value="TRANSCRIPTIONAL REGULATORY PROTEIN"/>
    <property type="match status" value="1"/>
</dbReference>
<sequence length="221" mass="25250">MTEAELSQDTRTRILEAAEQLFAYQGFRETSLRAITSKAGANLAAVNYHFGSKDDLIQEIFRRRIDPVNQARLKALNEIEAEAAPDSPDLEDILRAFLHPAVKLSTDPEHQKVLSRLYGRIHAEPSDELETMFLDLFSEVQPRFAGALHKALPDLPQKELAWRFHFMIGVMVYTMSEARKLARFFPDLNQYDAETQTERIVRFVAAGFRSEIPPSLTRKES</sequence>
<feature type="DNA-binding region" description="H-T-H motif" evidence="2">
    <location>
        <begin position="31"/>
        <end position="50"/>
    </location>
</feature>
<dbReference type="Pfam" id="PF17939">
    <property type="entry name" value="TetR_C_30"/>
    <property type="match status" value="1"/>
</dbReference>
<dbReference type="AlphaFoldDB" id="A0A7Y2EA50"/>
<dbReference type="SUPFAM" id="SSF46689">
    <property type="entry name" value="Homeodomain-like"/>
    <property type="match status" value="1"/>
</dbReference>
<dbReference type="EMBL" id="JABDJR010000190">
    <property type="protein sequence ID" value="NNF06114.1"/>
    <property type="molecule type" value="Genomic_DNA"/>
</dbReference>
<feature type="domain" description="HTH tetR-type" evidence="3">
    <location>
        <begin position="8"/>
        <end position="68"/>
    </location>
</feature>
<dbReference type="GO" id="GO:0003700">
    <property type="term" value="F:DNA-binding transcription factor activity"/>
    <property type="evidence" value="ECO:0007669"/>
    <property type="project" value="TreeGrafter"/>
</dbReference>
<dbReference type="InterPro" id="IPR023772">
    <property type="entry name" value="DNA-bd_HTH_TetR-type_CS"/>
</dbReference>
<evidence type="ECO:0000256" key="1">
    <source>
        <dbReference type="ARBA" id="ARBA00023125"/>
    </source>
</evidence>
<dbReference type="PRINTS" id="PR00455">
    <property type="entry name" value="HTHTETR"/>
</dbReference>
<dbReference type="InterPro" id="IPR001647">
    <property type="entry name" value="HTH_TetR"/>
</dbReference>
<dbReference type="Gene3D" id="1.10.357.10">
    <property type="entry name" value="Tetracycline Repressor, domain 2"/>
    <property type="match status" value="1"/>
</dbReference>
<keyword evidence="1 2" id="KW-0238">DNA-binding</keyword>
<reference evidence="4 5" key="1">
    <citation type="submission" date="2020-03" db="EMBL/GenBank/DDBJ databases">
        <title>Metabolic flexibility allows generalist bacteria to become dominant in a frequently disturbed ecosystem.</title>
        <authorList>
            <person name="Chen Y.-J."/>
            <person name="Leung P.M."/>
            <person name="Bay S.K."/>
            <person name="Hugenholtz P."/>
            <person name="Kessler A.J."/>
            <person name="Shelley G."/>
            <person name="Waite D.W."/>
            <person name="Cook P.L."/>
            <person name="Greening C."/>
        </authorList>
    </citation>
    <scope>NUCLEOTIDE SEQUENCE [LARGE SCALE GENOMIC DNA]</scope>
    <source>
        <strain evidence="4">SS_bin_28</strain>
    </source>
</reference>
<dbReference type="InterPro" id="IPR050109">
    <property type="entry name" value="HTH-type_TetR-like_transc_reg"/>
</dbReference>
<proteinExistence type="predicted"/>
<dbReference type="InterPro" id="IPR036271">
    <property type="entry name" value="Tet_transcr_reg_TetR-rel_C_sf"/>
</dbReference>
<evidence type="ECO:0000256" key="2">
    <source>
        <dbReference type="PROSITE-ProRule" id="PRU00335"/>
    </source>
</evidence>
<evidence type="ECO:0000259" key="3">
    <source>
        <dbReference type="PROSITE" id="PS50977"/>
    </source>
</evidence>
<gene>
    <name evidence="4" type="ORF">HKN21_05085</name>
</gene>
<dbReference type="PROSITE" id="PS50977">
    <property type="entry name" value="HTH_TETR_2"/>
    <property type="match status" value="1"/>
</dbReference>
<dbReference type="Proteomes" id="UP000547674">
    <property type="component" value="Unassembled WGS sequence"/>
</dbReference>
<name>A0A7Y2EA50_UNCEI</name>
<dbReference type="PROSITE" id="PS01081">
    <property type="entry name" value="HTH_TETR_1"/>
    <property type="match status" value="1"/>
</dbReference>
<accession>A0A7Y2EA50</accession>
<protein>
    <submittedName>
        <fullName evidence="4">TetR/AcrR family transcriptional regulator</fullName>
    </submittedName>
</protein>
<evidence type="ECO:0000313" key="4">
    <source>
        <dbReference type="EMBL" id="NNF06114.1"/>
    </source>
</evidence>
<dbReference type="InterPro" id="IPR009057">
    <property type="entry name" value="Homeodomain-like_sf"/>
</dbReference>
<dbReference type="PANTHER" id="PTHR30055">
    <property type="entry name" value="HTH-TYPE TRANSCRIPTIONAL REGULATOR RUTR"/>
    <property type="match status" value="1"/>
</dbReference>